<dbReference type="GO" id="GO:0019301">
    <property type="term" value="P:rhamnose catabolic process"/>
    <property type="evidence" value="ECO:0007669"/>
    <property type="project" value="InterPro"/>
</dbReference>
<dbReference type="Pfam" id="PF02782">
    <property type="entry name" value="FGGY_C"/>
    <property type="match status" value="1"/>
</dbReference>
<dbReference type="GO" id="GO:0008993">
    <property type="term" value="F:rhamnulokinase activity"/>
    <property type="evidence" value="ECO:0007669"/>
    <property type="project" value="UniProtKB-EC"/>
</dbReference>
<accession>A0A5M8P1I0</accession>
<comment type="caution">
    <text evidence="9">The sequence shown here is derived from an EMBL/GenBank/DDBJ whole genome shotgun (WGS) entry which is preliminary data.</text>
</comment>
<dbReference type="PANTHER" id="PTHR43095:SF5">
    <property type="entry name" value="XYLULOSE KINASE"/>
    <property type="match status" value="1"/>
</dbReference>
<dbReference type="SUPFAM" id="SSF53067">
    <property type="entry name" value="Actin-like ATPase domain"/>
    <property type="match status" value="2"/>
</dbReference>
<proteinExistence type="inferred from homology"/>
<evidence type="ECO:0000256" key="3">
    <source>
        <dbReference type="ARBA" id="ARBA00022741"/>
    </source>
</evidence>
<dbReference type="Pfam" id="PF00370">
    <property type="entry name" value="FGGY_N"/>
    <property type="match status" value="1"/>
</dbReference>
<dbReference type="InterPro" id="IPR018485">
    <property type="entry name" value="FGGY_C"/>
</dbReference>
<evidence type="ECO:0000256" key="2">
    <source>
        <dbReference type="ARBA" id="ARBA00022679"/>
    </source>
</evidence>
<protein>
    <submittedName>
        <fullName evidence="9">L-Rhamnulokinase</fullName>
        <ecNumber evidence="9">2.7.1.5</ecNumber>
    </submittedName>
</protein>
<reference evidence="9 10" key="1">
    <citation type="submission" date="2019-03" db="EMBL/GenBank/DDBJ databases">
        <title>Single cell metagenomics reveals metabolic interactions within the superorganism composed of flagellate Streblomastix strix and complex community of Bacteroidetes bacteria on its surface.</title>
        <authorList>
            <person name="Treitli S.C."/>
            <person name="Kolisko M."/>
            <person name="Husnik F."/>
            <person name="Keeling P."/>
            <person name="Hampl V."/>
        </authorList>
    </citation>
    <scope>NUCLEOTIDE SEQUENCE [LARGE SCALE GENOMIC DNA]</scope>
    <source>
        <strain evidence="9">St1</strain>
    </source>
</reference>
<evidence type="ECO:0000256" key="6">
    <source>
        <dbReference type="ARBA" id="ARBA00023308"/>
    </source>
</evidence>
<name>A0A5M8P1I0_9BACT</name>
<dbReference type="EMBL" id="SNRX01000009">
    <property type="protein sequence ID" value="KAA6302232.1"/>
    <property type="molecule type" value="Genomic_DNA"/>
</dbReference>
<dbReference type="InterPro" id="IPR013449">
    <property type="entry name" value="Rhamnulokinase"/>
</dbReference>
<feature type="domain" description="Carbohydrate kinase FGGY N-terminal" evidence="7">
    <location>
        <begin position="3"/>
        <end position="240"/>
    </location>
</feature>
<evidence type="ECO:0000256" key="5">
    <source>
        <dbReference type="ARBA" id="ARBA00022840"/>
    </source>
</evidence>
<dbReference type="CDD" id="cd07771">
    <property type="entry name" value="ASKHA_NBD_FGGY_RhaB-like"/>
    <property type="match status" value="1"/>
</dbReference>
<dbReference type="InterPro" id="IPR043129">
    <property type="entry name" value="ATPase_NBD"/>
</dbReference>
<dbReference type="Proteomes" id="UP000324575">
    <property type="component" value="Unassembled WGS sequence"/>
</dbReference>
<keyword evidence="5" id="KW-0067">ATP-binding</keyword>
<keyword evidence="2 9" id="KW-0808">Transferase</keyword>
<dbReference type="EC" id="2.7.1.5" evidence="9"/>
<keyword evidence="3" id="KW-0547">Nucleotide-binding</keyword>
<dbReference type="InterPro" id="IPR000577">
    <property type="entry name" value="Carb_kinase_FGGY"/>
</dbReference>
<gene>
    <name evidence="9" type="ORF">EZS26_001592</name>
</gene>
<keyword evidence="4 9" id="KW-0418">Kinase</keyword>
<dbReference type="Gene3D" id="3.30.420.40">
    <property type="match status" value="2"/>
</dbReference>
<dbReference type="PANTHER" id="PTHR43095">
    <property type="entry name" value="SUGAR KINASE"/>
    <property type="match status" value="1"/>
</dbReference>
<feature type="domain" description="Carbohydrate kinase FGGY C-terminal" evidence="8">
    <location>
        <begin position="252"/>
        <end position="443"/>
    </location>
</feature>
<dbReference type="PIRSF" id="PIRSF000538">
    <property type="entry name" value="GlpK"/>
    <property type="match status" value="1"/>
</dbReference>
<evidence type="ECO:0000259" key="8">
    <source>
        <dbReference type="Pfam" id="PF02782"/>
    </source>
</evidence>
<dbReference type="InterPro" id="IPR018484">
    <property type="entry name" value="FGGY_N"/>
</dbReference>
<dbReference type="InterPro" id="IPR050406">
    <property type="entry name" value="FGGY_Carb_Kinase"/>
</dbReference>
<organism evidence="9 10">
    <name type="scientific">Candidatus Ordinivivax streblomastigis</name>
    <dbReference type="NCBI Taxonomy" id="2540710"/>
    <lineage>
        <taxon>Bacteria</taxon>
        <taxon>Pseudomonadati</taxon>
        <taxon>Bacteroidota</taxon>
        <taxon>Bacteroidia</taxon>
        <taxon>Bacteroidales</taxon>
        <taxon>Candidatus Ordinivivax</taxon>
    </lineage>
</organism>
<sequence>MNYLAIDLGAGSGRAIVGTIEDGRIRLDEVHRFTNKPVQLGDTLYWNFLSLYDNVLQGIQAAVKRGYHLEGLAVDTWGVDFGLLDKQGNLIGNPVCYRDSRTDGMPKIVAEIISEEEMYSRTGIQQLAINSIYQLFSLKNRNDSALQIVDKVLFTPDLINYFLTDKLLNEYTIASTSQLLNAKTRQWDTTLFDALGLAPQWMSPIQHAGEEIGYIKKELVETGIPAIKVFAVGSHDTASAIGILPLEEDAAFLSSGTWSLLGVRRNEPVLTEEARANDFTNEGGIDNKILFMRNITGLWLLQQLIAEWEKAGDTPYDYDYLLSECLKVPEGQSLVNSDDPLFNHPTSMRAAIQQYCRANGDVVPETKGELVRCVLESLALKYRAVMEKLQTSTQSEIKKLYVVGGGSQNKVLNQLIANTLEIEVVVGITEATAIGNIIQQAIANKQIANLAEGHQIIKNSFNFEVVKPKEAVS</sequence>
<dbReference type="GO" id="GO:0005524">
    <property type="term" value="F:ATP binding"/>
    <property type="evidence" value="ECO:0007669"/>
    <property type="project" value="UniProtKB-KW"/>
</dbReference>
<evidence type="ECO:0000313" key="9">
    <source>
        <dbReference type="EMBL" id="KAA6302232.1"/>
    </source>
</evidence>
<evidence type="ECO:0000313" key="10">
    <source>
        <dbReference type="Proteomes" id="UP000324575"/>
    </source>
</evidence>
<keyword evidence="6" id="KW-0684">Rhamnose metabolism</keyword>
<evidence type="ECO:0000256" key="1">
    <source>
        <dbReference type="ARBA" id="ARBA00009156"/>
    </source>
</evidence>
<evidence type="ECO:0000256" key="4">
    <source>
        <dbReference type="ARBA" id="ARBA00022777"/>
    </source>
</evidence>
<dbReference type="AlphaFoldDB" id="A0A5M8P1I0"/>
<evidence type="ECO:0000259" key="7">
    <source>
        <dbReference type="Pfam" id="PF00370"/>
    </source>
</evidence>
<comment type="similarity">
    <text evidence="1">Belongs to the FGGY kinase family.</text>
</comment>